<evidence type="ECO:0000259" key="6">
    <source>
        <dbReference type="Pfam" id="PF06544"/>
    </source>
</evidence>
<keyword evidence="2" id="KW-0507">mRNA processing</keyword>
<dbReference type="InterPro" id="IPR027104">
    <property type="entry name" value="Prp3"/>
</dbReference>
<keyword evidence="4" id="KW-0539">Nucleus</keyword>
<dbReference type="GO" id="GO:0046540">
    <property type="term" value="C:U4/U6 x U5 tri-snRNP complex"/>
    <property type="evidence" value="ECO:0007669"/>
    <property type="project" value="InterPro"/>
</dbReference>
<evidence type="ECO:0000256" key="1">
    <source>
        <dbReference type="ARBA" id="ARBA00004123"/>
    </source>
</evidence>
<dbReference type="Proteomes" id="UP000054270">
    <property type="component" value="Unassembled WGS sequence"/>
</dbReference>
<dbReference type="CDD" id="cd24162">
    <property type="entry name" value="Prp3_C"/>
    <property type="match status" value="1"/>
</dbReference>
<organism evidence="8 9">
    <name type="scientific">Hypholoma sublateritium (strain FD-334 SS-4)</name>
    <dbReference type="NCBI Taxonomy" id="945553"/>
    <lineage>
        <taxon>Eukaryota</taxon>
        <taxon>Fungi</taxon>
        <taxon>Dikarya</taxon>
        <taxon>Basidiomycota</taxon>
        <taxon>Agaricomycotina</taxon>
        <taxon>Agaricomycetes</taxon>
        <taxon>Agaricomycetidae</taxon>
        <taxon>Agaricales</taxon>
        <taxon>Agaricineae</taxon>
        <taxon>Strophariaceae</taxon>
        <taxon>Hypholoma</taxon>
    </lineage>
</organism>
<feature type="region of interest" description="Disordered" evidence="5">
    <location>
        <begin position="414"/>
        <end position="433"/>
    </location>
</feature>
<dbReference type="OMA" id="QAMQPKF"/>
<comment type="subcellular location">
    <subcellularLocation>
        <location evidence="1">Nucleus</location>
    </subcellularLocation>
</comment>
<dbReference type="InterPro" id="IPR013881">
    <property type="entry name" value="Pre-mRNA_splic_Prp3_dom"/>
</dbReference>
<dbReference type="PANTHER" id="PTHR14212">
    <property type="entry name" value="U4/U6-ASSOCIATED RNA SPLICING FACTOR-RELATED"/>
    <property type="match status" value="1"/>
</dbReference>
<name>A0A0D2P8M1_HYPSF</name>
<sequence length="624" mass="68167">MRSHHACPQLSAAELVAQKRAEIAAKLAGMMKTNPALANIGAASARPPIGLAAPVPKVPIIPAVAASKVVFNASPSPTVSSGPTPASGSGTPAAVPEDLVRRVAEAKRRVADAQSKLAVKDNPYMSLSQAGKKRGTPTEQTQQGAGLKMAAHPLLLDTTPAAPQSKKDRYKPMQPKFASIRANTRNQPSPTPAPPVHTPSPAMVNPYSSAAAAAGGDAGKGFEGAPRERAGRKFHFNPKGKYVALGNQMRQDQQLEELKARIAESARKAGMDGDMGIEKAIKRAPPPESEWWDEALLPNKTYSDVETLGLERLNIRTMDSPINFYIQHPIPIPAPDEKNKVELKPLMLTKREQKKMRKLRRKQELQDKRDRIRMGLLPPDAPKVRLVNMMKVLTSDAVQDPTRVEARVRREVAARKHTHEKMNAERKLTDEQRREKVEAKKAGEEKKGIYGAVYKVLVLQDPAHQFKVRKNADQLNLTGVCIFGPAFSLVYVEGAAKFMRNYKNLMMHRIAWTEAARPRGAEDVVLADGGEDGEGMAVDGAGGVAGPSTTPAPAADGAVEGAPRSLEDNKCFLVWEGALRDREFAAFKAKSCPTDREARDFLGERLKGYWDVAKNWKPEEEDMY</sequence>
<dbReference type="InterPro" id="IPR010541">
    <property type="entry name" value="Prp3_C"/>
</dbReference>
<accession>A0A0D2P8M1</accession>
<evidence type="ECO:0000256" key="2">
    <source>
        <dbReference type="ARBA" id="ARBA00022664"/>
    </source>
</evidence>
<feature type="region of interest" description="Disordered" evidence="5">
    <location>
        <begin position="75"/>
        <end position="94"/>
    </location>
</feature>
<dbReference type="OrthoDB" id="10264544at2759"/>
<evidence type="ECO:0000256" key="4">
    <source>
        <dbReference type="ARBA" id="ARBA00023242"/>
    </source>
</evidence>
<feature type="domain" description="Small nuclear ribonucleoprotein Prp3 C-terminal" evidence="6">
    <location>
        <begin position="452"/>
        <end position="613"/>
    </location>
</feature>
<dbReference type="STRING" id="945553.A0A0D2P8M1"/>
<evidence type="ECO:0000256" key="3">
    <source>
        <dbReference type="ARBA" id="ARBA00023187"/>
    </source>
</evidence>
<feature type="compositionally biased region" description="Pro residues" evidence="5">
    <location>
        <begin position="189"/>
        <end position="198"/>
    </location>
</feature>
<evidence type="ECO:0000313" key="9">
    <source>
        <dbReference type="Proteomes" id="UP000054270"/>
    </source>
</evidence>
<dbReference type="GO" id="GO:0000398">
    <property type="term" value="P:mRNA splicing, via spliceosome"/>
    <property type="evidence" value="ECO:0007669"/>
    <property type="project" value="InterPro"/>
</dbReference>
<feature type="region of interest" description="Disordered" evidence="5">
    <location>
        <begin position="181"/>
        <end position="232"/>
    </location>
</feature>
<dbReference type="PANTHER" id="PTHR14212:SF0">
    <property type="entry name" value="U4_U6 SMALL NUCLEAR RIBONUCLEOPROTEIN PRP3"/>
    <property type="match status" value="1"/>
</dbReference>
<reference evidence="9" key="1">
    <citation type="submission" date="2014-04" db="EMBL/GenBank/DDBJ databases">
        <title>Evolutionary Origins and Diversification of the Mycorrhizal Mutualists.</title>
        <authorList>
            <consortium name="DOE Joint Genome Institute"/>
            <consortium name="Mycorrhizal Genomics Consortium"/>
            <person name="Kohler A."/>
            <person name="Kuo A."/>
            <person name="Nagy L.G."/>
            <person name="Floudas D."/>
            <person name="Copeland A."/>
            <person name="Barry K.W."/>
            <person name="Cichocki N."/>
            <person name="Veneault-Fourrey C."/>
            <person name="LaButti K."/>
            <person name="Lindquist E.A."/>
            <person name="Lipzen A."/>
            <person name="Lundell T."/>
            <person name="Morin E."/>
            <person name="Murat C."/>
            <person name="Riley R."/>
            <person name="Ohm R."/>
            <person name="Sun H."/>
            <person name="Tunlid A."/>
            <person name="Henrissat B."/>
            <person name="Grigoriev I.V."/>
            <person name="Hibbett D.S."/>
            <person name="Martin F."/>
        </authorList>
    </citation>
    <scope>NUCLEOTIDE SEQUENCE [LARGE SCALE GENOMIC DNA]</scope>
    <source>
        <strain evidence="9">FD-334 SS-4</strain>
    </source>
</reference>
<protein>
    <submittedName>
        <fullName evidence="8">Uncharacterized protein</fullName>
    </submittedName>
</protein>
<gene>
    <name evidence="8" type="ORF">HYPSUDRAFT_147431</name>
</gene>
<dbReference type="EMBL" id="KN817617">
    <property type="protein sequence ID" value="KJA16675.1"/>
    <property type="molecule type" value="Genomic_DNA"/>
</dbReference>
<dbReference type="Pfam" id="PF08572">
    <property type="entry name" value="PRP3"/>
    <property type="match status" value="1"/>
</dbReference>
<keyword evidence="9" id="KW-1185">Reference proteome</keyword>
<dbReference type="Pfam" id="PF06544">
    <property type="entry name" value="Prp3_C"/>
    <property type="match status" value="1"/>
</dbReference>
<evidence type="ECO:0000259" key="7">
    <source>
        <dbReference type="Pfam" id="PF08572"/>
    </source>
</evidence>
<proteinExistence type="predicted"/>
<evidence type="ECO:0000313" key="8">
    <source>
        <dbReference type="EMBL" id="KJA16675.1"/>
    </source>
</evidence>
<feature type="domain" description="Pre-mRNA-splicing factor 3" evidence="7">
    <location>
        <begin position="224"/>
        <end position="429"/>
    </location>
</feature>
<evidence type="ECO:0000256" key="5">
    <source>
        <dbReference type="SAM" id="MobiDB-lite"/>
    </source>
</evidence>
<dbReference type="AlphaFoldDB" id="A0A0D2P8M1"/>
<keyword evidence="3" id="KW-0508">mRNA splicing</keyword>